<evidence type="ECO:0000313" key="1">
    <source>
        <dbReference type="EMBL" id="AWV90286.1"/>
    </source>
</evidence>
<proteinExistence type="predicted"/>
<dbReference type="AlphaFoldDB" id="A0A2Z4FNI0"/>
<dbReference type="OrthoDB" id="670562at2"/>
<accession>A0A2Z4FNI0</accession>
<dbReference type="EMBL" id="CP030032">
    <property type="protein sequence ID" value="AWV90286.1"/>
    <property type="molecule type" value="Genomic_DNA"/>
</dbReference>
<sequence length="131" mass="15064">MTQHLEWIGVLLIVLACVHAVFPSYFDWKNDLRPLQQINRQVMYVHTFFIALTVGLMGLLCLLAADELVSTPLGRMISVGLGIFWGCRLFAQFFVYSSELWRGKRFETLVHIVFSATWIYLTGVFLWVGFG</sequence>
<dbReference type="KEGG" id="bsed:DN745_13470"/>
<organism evidence="1 2">
    <name type="scientific">Bradymonas sediminis</name>
    <dbReference type="NCBI Taxonomy" id="1548548"/>
    <lineage>
        <taxon>Bacteria</taxon>
        <taxon>Deltaproteobacteria</taxon>
        <taxon>Bradymonadales</taxon>
        <taxon>Bradymonadaceae</taxon>
        <taxon>Bradymonas</taxon>
    </lineage>
</organism>
<gene>
    <name evidence="1" type="ORF">DN745_13470</name>
</gene>
<evidence type="ECO:0000313" key="2">
    <source>
        <dbReference type="Proteomes" id="UP000249799"/>
    </source>
</evidence>
<dbReference type="RefSeq" id="WP_111335626.1">
    <property type="nucleotide sequence ID" value="NZ_CP030032.1"/>
</dbReference>
<name>A0A2Z4FNI0_9DELT</name>
<protein>
    <submittedName>
        <fullName evidence="1">Uncharacterized protein</fullName>
    </submittedName>
</protein>
<dbReference type="Proteomes" id="UP000249799">
    <property type="component" value="Chromosome"/>
</dbReference>
<reference evidence="1 2" key="1">
    <citation type="submission" date="2018-06" db="EMBL/GenBank/DDBJ databases">
        <title>Lujinxingia sediminis gen. nov. sp. nov., a new facultative anaerobic member of the class Deltaproteobacteria, and proposal of Lujinxingaceae fam. nov.</title>
        <authorList>
            <person name="Guo L.-Y."/>
            <person name="Li C.-M."/>
            <person name="Wang S."/>
            <person name="Du Z.-J."/>
        </authorList>
    </citation>
    <scope>NUCLEOTIDE SEQUENCE [LARGE SCALE GENOMIC DNA]</scope>
    <source>
        <strain evidence="1 2">FA350</strain>
    </source>
</reference>
<keyword evidence="2" id="KW-1185">Reference proteome</keyword>